<dbReference type="Proteomes" id="UP000324222">
    <property type="component" value="Unassembled WGS sequence"/>
</dbReference>
<accession>A0A5B7DRX6</accession>
<keyword evidence="2" id="KW-1185">Reference proteome</keyword>
<reference evidence="1 2" key="1">
    <citation type="submission" date="2019-05" db="EMBL/GenBank/DDBJ databases">
        <title>Another draft genome of Portunus trituberculatus and its Hox gene families provides insights of decapod evolution.</title>
        <authorList>
            <person name="Jeong J.-H."/>
            <person name="Song I."/>
            <person name="Kim S."/>
            <person name="Choi T."/>
            <person name="Kim D."/>
            <person name="Ryu S."/>
            <person name="Kim W."/>
        </authorList>
    </citation>
    <scope>NUCLEOTIDE SEQUENCE [LARGE SCALE GENOMIC DNA]</scope>
    <source>
        <tissue evidence="1">Muscle</tissue>
    </source>
</reference>
<evidence type="ECO:0000313" key="1">
    <source>
        <dbReference type="EMBL" id="MPC23985.1"/>
    </source>
</evidence>
<dbReference type="EMBL" id="VSRR010001275">
    <property type="protein sequence ID" value="MPC23985.1"/>
    <property type="molecule type" value="Genomic_DNA"/>
</dbReference>
<proteinExistence type="predicted"/>
<name>A0A5B7DRX6_PORTR</name>
<organism evidence="1 2">
    <name type="scientific">Portunus trituberculatus</name>
    <name type="common">Swimming crab</name>
    <name type="synonym">Neptunus trituberculatus</name>
    <dbReference type="NCBI Taxonomy" id="210409"/>
    <lineage>
        <taxon>Eukaryota</taxon>
        <taxon>Metazoa</taxon>
        <taxon>Ecdysozoa</taxon>
        <taxon>Arthropoda</taxon>
        <taxon>Crustacea</taxon>
        <taxon>Multicrustacea</taxon>
        <taxon>Malacostraca</taxon>
        <taxon>Eumalacostraca</taxon>
        <taxon>Eucarida</taxon>
        <taxon>Decapoda</taxon>
        <taxon>Pleocyemata</taxon>
        <taxon>Brachyura</taxon>
        <taxon>Eubrachyura</taxon>
        <taxon>Portunoidea</taxon>
        <taxon>Portunidae</taxon>
        <taxon>Portuninae</taxon>
        <taxon>Portunus</taxon>
    </lineage>
</organism>
<dbReference type="AlphaFoldDB" id="A0A5B7DRX6"/>
<protein>
    <submittedName>
        <fullName evidence="1">Uncharacterized protein</fullName>
    </submittedName>
</protein>
<gene>
    <name evidence="1" type="ORF">E2C01_017055</name>
</gene>
<sequence length="78" mass="8614">MVAMKKIRVIEIKNALWFPQEQGVVIVVWWALKPPAGQSQRSPRSPSKPPENWNIDQCGGDGGGCRAVISVSIVKNKM</sequence>
<evidence type="ECO:0000313" key="2">
    <source>
        <dbReference type="Proteomes" id="UP000324222"/>
    </source>
</evidence>
<comment type="caution">
    <text evidence="1">The sequence shown here is derived from an EMBL/GenBank/DDBJ whole genome shotgun (WGS) entry which is preliminary data.</text>
</comment>